<dbReference type="PROSITE" id="PS51257">
    <property type="entry name" value="PROKAR_LIPOPROTEIN"/>
    <property type="match status" value="1"/>
</dbReference>
<comment type="caution">
    <text evidence="5">The sequence shown here is derived from an EMBL/GenBank/DDBJ whole genome shotgun (WGS) entry which is preliminary data.</text>
</comment>
<reference evidence="5 6" key="1">
    <citation type="submission" date="2016-01" db="EMBL/GenBank/DDBJ databases">
        <title>Draft genome sequences of Microbacterium laevaniformans LCDC 91-0039 and the type strain of Microbacterium hominis LCDC 84-209.</title>
        <authorList>
            <person name="Bernier A.-M."/>
            <person name="Bernard K."/>
        </authorList>
    </citation>
    <scope>NUCLEOTIDE SEQUENCE [LARGE SCALE GENOMIC DNA]</scope>
    <source>
        <strain evidence="5 6">LCDC 91-0039</strain>
    </source>
</reference>
<dbReference type="Gene3D" id="3.40.50.1980">
    <property type="entry name" value="Nitrogenase molybdenum iron protein domain"/>
    <property type="match status" value="2"/>
</dbReference>
<dbReference type="Proteomes" id="UP000075357">
    <property type="component" value="Unassembled WGS sequence"/>
</dbReference>
<protein>
    <submittedName>
        <fullName evidence="5">Hemin-binding periplasmic protein HmuT</fullName>
    </submittedName>
</protein>
<feature type="chain" id="PRO_5007562680" evidence="3">
    <location>
        <begin position="30"/>
        <end position="381"/>
    </location>
</feature>
<sequence>MRGSVSSRPSAAAALLLVAALLTGCAAVATPADTEASAPRAPLTELTPLVDPRSHVGPSTATLTDARILPVAEAPTPSLPVTVTSHDLSGDVPVTVTDVSRVIAMDLSGSLAATVAGLGFAGRLVGRDISTTFPEARELPLVTAGGHSVNAEAVIALAPTLVITDGSIGPADVVQQLRDVGVTVVFVDRSTSFAGAVAQARQVAQALGVPETGELLATRIQDDVQRVTAEVARLAPAAASDRVRMAFVYLRGSAGIYYLFGKESGADDLIAALGGVDVAGELGWRGMQPLTDEAMVAADPDLILVMTDGLASVGGVDGLLAAKPAIALTAAGQHRRFVDMADGQILSFGPRSADVIDALARAVYAPDAAPSTSGTSPAPAP</sequence>
<feature type="signal peptide" evidence="3">
    <location>
        <begin position="1"/>
        <end position="29"/>
    </location>
</feature>
<accession>A0A150HIG7</accession>
<feature type="domain" description="Fe/B12 periplasmic-binding" evidence="4">
    <location>
        <begin position="101"/>
        <end position="367"/>
    </location>
</feature>
<dbReference type="STRING" id="36807.Mlaev_00139"/>
<proteinExistence type="inferred from homology"/>
<comment type="similarity">
    <text evidence="1">Belongs to the bacterial solute-binding protein 8 family.</text>
</comment>
<dbReference type="PATRIC" id="fig|36807.3.peg.142"/>
<name>A0A150HIG7_9MICO</name>
<dbReference type="SUPFAM" id="SSF53807">
    <property type="entry name" value="Helical backbone' metal receptor"/>
    <property type="match status" value="1"/>
</dbReference>
<feature type="region of interest" description="Disordered" evidence="2">
    <location>
        <begin position="33"/>
        <end position="57"/>
    </location>
</feature>
<evidence type="ECO:0000256" key="3">
    <source>
        <dbReference type="SAM" id="SignalP"/>
    </source>
</evidence>
<keyword evidence="6" id="KW-1185">Reference proteome</keyword>
<keyword evidence="3" id="KW-0732">Signal</keyword>
<evidence type="ECO:0000259" key="4">
    <source>
        <dbReference type="PROSITE" id="PS50983"/>
    </source>
</evidence>
<dbReference type="Pfam" id="PF01497">
    <property type="entry name" value="Peripla_BP_2"/>
    <property type="match status" value="1"/>
</dbReference>
<evidence type="ECO:0000256" key="2">
    <source>
        <dbReference type="SAM" id="MobiDB-lite"/>
    </source>
</evidence>
<dbReference type="PROSITE" id="PS50983">
    <property type="entry name" value="FE_B12_PBP"/>
    <property type="match status" value="1"/>
</dbReference>
<organism evidence="5 6">
    <name type="scientific">Microbacterium laevaniformans</name>
    <dbReference type="NCBI Taxonomy" id="36807"/>
    <lineage>
        <taxon>Bacteria</taxon>
        <taxon>Bacillati</taxon>
        <taxon>Actinomycetota</taxon>
        <taxon>Actinomycetes</taxon>
        <taxon>Micrococcales</taxon>
        <taxon>Microbacteriaceae</taxon>
        <taxon>Microbacterium</taxon>
    </lineage>
</organism>
<dbReference type="PANTHER" id="PTHR30535:SF4">
    <property type="entry name" value="HEMIN-BINDING PERIPLASMIC PROTEIN HMUT"/>
    <property type="match status" value="1"/>
</dbReference>
<evidence type="ECO:0000313" key="5">
    <source>
        <dbReference type="EMBL" id="KXZ61932.1"/>
    </source>
</evidence>
<dbReference type="EMBL" id="LRAD01000004">
    <property type="protein sequence ID" value="KXZ61932.1"/>
    <property type="molecule type" value="Genomic_DNA"/>
</dbReference>
<gene>
    <name evidence="5" type="primary">hmuT</name>
    <name evidence="5" type="ORF">Mlaev_00139</name>
</gene>
<evidence type="ECO:0000313" key="6">
    <source>
        <dbReference type="Proteomes" id="UP000075357"/>
    </source>
</evidence>
<dbReference type="InterPro" id="IPR050902">
    <property type="entry name" value="ABC_Transporter_SBP"/>
</dbReference>
<dbReference type="AlphaFoldDB" id="A0A150HIG7"/>
<dbReference type="RefSeq" id="WP_061681116.1">
    <property type="nucleotide sequence ID" value="NZ_LRAD01000004.1"/>
</dbReference>
<dbReference type="InterPro" id="IPR002491">
    <property type="entry name" value="ABC_transptr_periplasmic_BD"/>
</dbReference>
<dbReference type="PANTHER" id="PTHR30535">
    <property type="entry name" value="VITAMIN B12-BINDING PROTEIN"/>
    <property type="match status" value="1"/>
</dbReference>
<evidence type="ECO:0000256" key="1">
    <source>
        <dbReference type="ARBA" id="ARBA00008814"/>
    </source>
</evidence>